<accession>A0A4Y2CZK7</accession>
<name>A0A4Y2CZK7_ARAVE</name>
<protein>
    <submittedName>
        <fullName evidence="1">Uncharacterized protein</fullName>
    </submittedName>
</protein>
<reference evidence="1 2" key="1">
    <citation type="journal article" date="2019" name="Sci. Rep.">
        <title>Orb-weaving spider Araneus ventricosus genome elucidates the spidroin gene catalogue.</title>
        <authorList>
            <person name="Kono N."/>
            <person name="Nakamura H."/>
            <person name="Ohtoshi R."/>
            <person name="Moran D.A.P."/>
            <person name="Shinohara A."/>
            <person name="Yoshida Y."/>
            <person name="Fujiwara M."/>
            <person name="Mori M."/>
            <person name="Tomita M."/>
            <person name="Arakawa K."/>
        </authorList>
    </citation>
    <scope>NUCLEOTIDE SEQUENCE [LARGE SCALE GENOMIC DNA]</scope>
</reference>
<evidence type="ECO:0000313" key="2">
    <source>
        <dbReference type="Proteomes" id="UP000499080"/>
    </source>
</evidence>
<comment type="caution">
    <text evidence="1">The sequence shown here is derived from an EMBL/GenBank/DDBJ whole genome shotgun (WGS) entry which is preliminary data.</text>
</comment>
<organism evidence="1 2">
    <name type="scientific">Araneus ventricosus</name>
    <name type="common">Orbweaver spider</name>
    <name type="synonym">Epeira ventricosa</name>
    <dbReference type="NCBI Taxonomy" id="182803"/>
    <lineage>
        <taxon>Eukaryota</taxon>
        <taxon>Metazoa</taxon>
        <taxon>Ecdysozoa</taxon>
        <taxon>Arthropoda</taxon>
        <taxon>Chelicerata</taxon>
        <taxon>Arachnida</taxon>
        <taxon>Araneae</taxon>
        <taxon>Araneomorphae</taxon>
        <taxon>Entelegynae</taxon>
        <taxon>Araneoidea</taxon>
        <taxon>Araneidae</taxon>
        <taxon>Araneus</taxon>
    </lineage>
</organism>
<dbReference type="EMBL" id="BGPR01000271">
    <property type="protein sequence ID" value="GBM09539.1"/>
    <property type="molecule type" value="Genomic_DNA"/>
</dbReference>
<dbReference type="AlphaFoldDB" id="A0A4Y2CZK7"/>
<dbReference type="Proteomes" id="UP000499080">
    <property type="component" value="Unassembled WGS sequence"/>
</dbReference>
<gene>
    <name evidence="1" type="ORF">AVEN_100446_1</name>
</gene>
<keyword evidence="2" id="KW-1185">Reference proteome</keyword>
<sequence length="111" mass="13100">MSRLLEIQERLLHHEKILYLPAHEQSVLTAVYQTTVWKKCHCAYRMSIAETYCFLIFTYRGFFYSLLSTERRGRYAHRHSVLEQSTIVTLDGSYWTSESDVILLHIAATVR</sequence>
<evidence type="ECO:0000313" key="1">
    <source>
        <dbReference type="EMBL" id="GBM09539.1"/>
    </source>
</evidence>
<proteinExistence type="predicted"/>